<reference evidence="2 3" key="1">
    <citation type="journal article" date="2021" name="bioRxiv">
        <title>Unique metabolic strategies in Hadean analogues reveal hints for primordial physiology.</title>
        <authorList>
            <person name="Nobu M.K."/>
            <person name="Nakai R."/>
            <person name="Tamazawa S."/>
            <person name="Mori H."/>
            <person name="Toyoda A."/>
            <person name="Ijiri A."/>
            <person name="Suzuki S."/>
            <person name="Kurokawa K."/>
            <person name="Kamagata Y."/>
            <person name="Tamaki H."/>
        </authorList>
    </citation>
    <scope>NUCLEOTIDE SEQUENCE [LARGE SCALE GENOMIC DNA]</scope>
    <source>
        <strain evidence="2">BS525</strain>
    </source>
</reference>
<protein>
    <recommendedName>
        <fullName evidence="1">LysM domain-containing protein</fullName>
    </recommendedName>
</protein>
<feature type="domain" description="LysM" evidence="1">
    <location>
        <begin position="85"/>
        <end position="134"/>
    </location>
</feature>
<dbReference type="InterPro" id="IPR052196">
    <property type="entry name" value="Bact_Kbp"/>
</dbReference>
<dbReference type="PROSITE" id="PS51782">
    <property type="entry name" value="LYSM"/>
    <property type="match status" value="1"/>
</dbReference>
<accession>A0A9E2F4G6</accession>
<name>A0A9E2F4G6_PSYF1</name>
<dbReference type="InterPro" id="IPR036779">
    <property type="entry name" value="LysM_dom_sf"/>
</dbReference>
<dbReference type="Gene3D" id="3.10.350.10">
    <property type="entry name" value="LysM domain"/>
    <property type="match status" value="1"/>
</dbReference>
<evidence type="ECO:0000313" key="3">
    <source>
        <dbReference type="Proteomes" id="UP000811545"/>
    </source>
</evidence>
<dbReference type="InterPro" id="IPR018392">
    <property type="entry name" value="LysM"/>
</dbReference>
<dbReference type="SUPFAM" id="SSF54106">
    <property type="entry name" value="LysM domain"/>
    <property type="match status" value="1"/>
</dbReference>
<sequence>MKWLKIMGIVSAAGMMVIIVSGCPLRIRRRPEPVVEEVIEEKVIKKIDIVCPHCGEPFVYPYEPDPVAEVAEEVVEEIVMPEVYVRYTVRRGDSLWSIANSFYGEPLRWEEIWRVNRDQLPAPDTLKVGMVLIIPKD</sequence>
<dbReference type="AlphaFoldDB" id="A0A9E2F4G6"/>
<evidence type="ECO:0000259" key="1">
    <source>
        <dbReference type="PROSITE" id="PS51782"/>
    </source>
</evidence>
<dbReference type="Proteomes" id="UP000811545">
    <property type="component" value="Unassembled WGS sequence"/>
</dbReference>
<dbReference type="PROSITE" id="PS51257">
    <property type="entry name" value="PROKAR_LIPOPROTEIN"/>
    <property type="match status" value="1"/>
</dbReference>
<dbReference type="PANTHER" id="PTHR34700">
    <property type="entry name" value="POTASSIUM BINDING PROTEIN KBP"/>
    <property type="match status" value="1"/>
</dbReference>
<dbReference type="SMART" id="SM00257">
    <property type="entry name" value="LysM"/>
    <property type="match status" value="1"/>
</dbReference>
<organism evidence="2 3">
    <name type="scientific">Psychracetigena formicireducens</name>
    <dbReference type="NCBI Taxonomy" id="2986056"/>
    <lineage>
        <taxon>Bacteria</taxon>
        <taxon>Bacillati</taxon>
        <taxon>Candidatus Lithacetigenota</taxon>
        <taxon>Candidatus Psychracetigena</taxon>
    </lineage>
</organism>
<comment type="caution">
    <text evidence="2">The sequence shown here is derived from an EMBL/GenBank/DDBJ whole genome shotgun (WGS) entry which is preliminary data.</text>
</comment>
<gene>
    <name evidence="2" type="ORF">DDT42_00847</name>
</gene>
<dbReference type="Pfam" id="PF01476">
    <property type="entry name" value="LysM"/>
    <property type="match status" value="1"/>
</dbReference>
<dbReference type="CDD" id="cd00118">
    <property type="entry name" value="LysM"/>
    <property type="match status" value="1"/>
</dbReference>
<dbReference type="EMBL" id="QLTW01000037">
    <property type="protein sequence ID" value="MBT9144986.1"/>
    <property type="molecule type" value="Genomic_DNA"/>
</dbReference>
<evidence type="ECO:0000313" key="2">
    <source>
        <dbReference type="EMBL" id="MBT9144986.1"/>
    </source>
</evidence>
<proteinExistence type="predicted"/>
<dbReference type="PANTHER" id="PTHR34700:SF4">
    <property type="entry name" value="PHAGE-LIKE ELEMENT PBSX PROTEIN XKDP"/>
    <property type="match status" value="1"/>
</dbReference>